<reference evidence="1" key="1">
    <citation type="submission" date="2025-08" db="UniProtKB">
        <authorList>
            <consortium name="Ensembl"/>
        </authorList>
    </citation>
    <scope>IDENTIFICATION</scope>
</reference>
<proteinExistence type="predicted"/>
<accession>A0A3Q2GNK9</accession>
<organism evidence="1 2">
    <name type="scientific">Cyprinodon variegatus</name>
    <name type="common">Sheepshead minnow</name>
    <dbReference type="NCBI Taxonomy" id="28743"/>
    <lineage>
        <taxon>Eukaryota</taxon>
        <taxon>Metazoa</taxon>
        <taxon>Chordata</taxon>
        <taxon>Craniata</taxon>
        <taxon>Vertebrata</taxon>
        <taxon>Euteleostomi</taxon>
        <taxon>Actinopterygii</taxon>
        <taxon>Neopterygii</taxon>
        <taxon>Teleostei</taxon>
        <taxon>Neoteleostei</taxon>
        <taxon>Acanthomorphata</taxon>
        <taxon>Ovalentaria</taxon>
        <taxon>Atherinomorphae</taxon>
        <taxon>Cyprinodontiformes</taxon>
        <taxon>Cyprinodontidae</taxon>
        <taxon>Cyprinodon</taxon>
    </lineage>
</organism>
<dbReference type="Ensembl" id="ENSCVAT00000024133.1">
    <property type="protein sequence ID" value="ENSCVAP00000030335.1"/>
    <property type="gene ID" value="ENSCVAG00000018794.1"/>
</dbReference>
<keyword evidence="2" id="KW-1185">Reference proteome</keyword>
<dbReference type="AlphaFoldDB" id="A0A3Q2GNK9"/>
<name>A0A3Q2GNK9_CYPVA</name>
<reference evidence="1" key="2">
    <citation type="submission" date="2025-09" db="UniProtKB">
        <authorList>
            <consortium name="Ensembl"/>
        </authorList>
    </citation>
    <scope>IDENTIFICATION</scope>
</reference>
<evidence type="ECO:0000313" key="2">
    <source>
        <dbReference type="Proteomes" id="UP000265020"/>
    </source>
</evidence>
<dbReference type="Proteomes" id="UP000265020">
    <property type="component" value="Unassembled WGS sequence"/>
</dbReference>
<protein>
    <submittedName>
        <fullName evidence="1">Uncharacterized protein</fullName>
    </submittedName>
</protein>
<evidence type="ECO:0000313" key="1">
    <source>
        <dbReference type="Ensembl" id="ENSCVAP00000030335.1"/>
    </source>
</evidence>
<sequence length="72" mass="8372">SNPISNTCFIHLCIEFLFPKHKAVKMQISKYIFFSYCGYDPKSVGSQSIREQQDVVTHMSLFLYSCIHADMF</sequence>